<dbReference type="Proteomes" id="UP000474175">
    <property type="component" value="Unassembled WGS sequence"/>
</dbReference>
<proteinExistence type="predicted"/>
<dbReference type="InterPro" id="IPR029058">
    <property type="entry name" value="AB_hydrolase_fold"/>
</dbReference>
<dbReference type="RefSeq" id="WP_163944512.1">
    <property type="nucleotide sequence ID" value="NZ_JAAFZH010000002.1"/>
</dbReference>
<dbReference type="InterPro" id="IPR050583">
    <property type="entry name" value="Mycobacterial_A85_antigen"/>
</dbReference>
<dbReference type="PANTHER" id="PTHR48098:SF1">
    <property type="entry name" value="DIACYLGLYCEROL ACYLTRANSFERASE_MYCOLYLTRANSFERASE AG85A"/>
    <property type="match status" value="1"/>
</dbReference>
<protein>
    <submittedName>
        <fullName evidence="2">Esterase family protein</fullName>
    </submittedName>
</protein>
<feature type="signal peptide" evidence="1">
    <location>
        <begin position="1"/>
        <end position="25"/>
    </location>
</feature>
<dbReference type="InterPro" id="IPR000801">
    <property type="entry name" value="Esterase-like"/>
</dbReference>
<dbReference type="Pfam" id="PF00756">
    <property type="entry name" value="Esterase"/>
    <property type="match status" value="1"/>
</dbReference>
<dbReference type="GO" id="GO:0016747">
    <property type="term" value="F:acyltransferase activity, transferring groups other than amino-acyl groups"/>
    <property type="evidence" value="ECO:0007669"/>
    <property type="project" value="TreeGrafter"/>
</dbReference>
<gene>
    <name evidence="2" type="ORF">GK108_06270</name>
</gene>
<accession>A0A6L9L520</accession>
<dbReference type="SUPFAM" id="SSF53474">
    <property type="entry name" value="alpha/beta-Hydrolases"/>
    <property type="match status" value="1"/>
</dbReference>
<evidence type="ECO:0000256" key="1">
    <source>
        <dbReference type="SAM" id="SignalP"/>
    </source>
</evidence>
<dbReference type="EMBL" id="JAAFZH010000002">
    <property type="protein sequence ID" value="NDU94472.1"/>
    <property type="molecule type" value="Genomic_DNA"/>
</dbReference>
<feature type="chain" id="PRO_5026708976" evidence="1">
    <location>
        <begin position="26"/>
        <end position="296"/>
    </location>
</feature>
<organism evidence="2 3">
    <name type="scientific">Spirosoma terrae</name>
    <dbReference type="NCBI Taxonomy" id="1968276"/>
    <lineage>
        <taxon>Bacteria</taxon>
        <taxon>Pseudomonadati</taxon>
        <taxon>Bacteroidota</taxon>
        <taxon>Cytophagia</taxon>
        <taxon>Cytophagales</taxon>
        <taxon>Cytophagaceae</taxon>
        <taxon>Spirosoma</taxon>
    </lineage>
</organism>
<sequence length="296" mass="33275">MSSLKLRFNVLLAILGCFLSAHSFAARVDTIDVQSTSMNRTLRAAVVLPERYKKLKKQPFPVLYLLHGGTGSFRDWLTKTPDKTLLHRLADQYNLIIVTPDGDPTSYYFDSPLIKTSQFETFISKELIDKIDNTYRTVRDRKGRIIAGLSMGGHGAMFISSRHPDLYAAAGSMSGVMNINTSTWKVPADFAKSRSENFVKLLGAPKDGDSPYPGYTMVTLAEQLKKNNLPLIFDVGVDDFLIVGNRDLHQQLVANQTPHDYTERPGAHTWEYWENALPYQVLFFSKILKANQVAIP</sequence>
<evidence type="ECO:0000313" key="2">
    <source>
        <dbReference type="EMBL" id="NDU94472.1"/>
    </source>
</evidence>
<evidence type="ECO:0000313" key="3">
    <source>
        <dbReference type="Proteomes" id="UP000474175"/>
    </source>
</evidence>
<dbReference type="AlphaFoldDB" id="A0A6L9L520"/>
<reference evidence="2 3" key="1">
    <citation type="submission" date="2020-02" db="EMBL/GenBank/DDBJ databases">
        <title>Draft genome sequence of two Spirosoma agri KCTC 52727 and Spirosoma terrae KCTC 52035.</title>
        <authorList>
            <person name="Rojas J."/>
            <person name="Ambika Manirajan B."/>
            <person name="Suarez C."/>
            <person name="Ratering S."/>
            <person name="Schnell S."/>
        </authorList>
    </citation>
    <scope>NUCLEOTIDE SEQUENCE [LARGE SCALE GENOMIC DNA]</scope>
    <source>
        <strain evidence="2 3">KCTC 52035</strain>
    </source>
</reference>
<keyword evidence="3" id="KW-1185">Reference proteome</keyword>
<dbReference type="PANTHER" id="PTHR48098">
    <property type="entry name" value="ENTEROCHELIN ESTERASE-RELATED"/>
    <property type="match status" value="1"/>
</dbReference>
<name>A0A6L9L520_9BACT</name>
<dbReference type="Gene3D" id="3.40.50.1820">
    <property type="entry name" value="alpha/beta hydrolase"/>
    <property type="match status" value="1"/>
</dbReference>
<keyword evidence="1" id="KW-0732">Signal</keyword>
<comment type="caution">
    <text evidence="2">The sequence shown here is derived from an EMBL/GenBank/DDBJ whole genome shotgun (WGS) entry which is preliminary data.</text>
</comment>